<evidence type="ECO:0000313" key="3">
    <source>
        <dbReference type="Proteomes" id="UP000266723"/>
    </source>
</evidence>
<sequence>MSVRIPLFSCSEPTSNPPNGRVGPTEAVQLAKWASCNSPIWRVGPNMLPSSHSRSSLFCDRSNRLLFRLDRGHYWNFTAWKPQRTRSLERNSDFPYKTATVN</sequence>
<dbReference type="EMBL" id="QGKV02002055">
    <property type="protein sequence ID" value="KAF3497213.1"/>
    <property type="molecule type" value="Genomic_DNA"/>
</dbReference>
<keyword evidence="3" id="KW-1185">Reference proteome</keyword>
<evidence type="ECO:0000256" key="1">
    <source>
        <dbReference type="SAM" id="MobiDB-lite"/>
    </source>
</evidence>
<dbReference type="Proteomes" id="UP000266723">
    <property type="component" value="Unassembled WGS sequence"/>
</dbReference>
<gene>
    <name evidence="2" type="ORF">DY000_02054267</name>
</gene>
<protein>
    <submittedName>
        <fullName evidence="2">Uncharacterized protein</fullName>
    </submittedName>
</protein>
<name>A0ABQ7AHU5_BRACR</name>
<accession>A0ABQ7AHU5</accession>
<organism evidence="2 3">
    <name type="scientific">Brassica cretica</name>
    <name type="common">Mustard</name>
    <dbReference type="NCBI Taxonomy" id="69181"/>
    <lineage>
        <taxon>Eukaryota</taxon>
        <taxon>Viridiplantae</taxon>
        <taxon>Streptophyta</taxon>
        <taxon>Embryophyta</taxon>
        <taxon>Tracheophyta</taxon>
        <taxon>Spermatophyta</taxon>
        <taxon>Magnoliopsida</taxon>
        <taxon>eudicotyledons</taxon>
        <taxon>Gunneridae</taxon>
        <taxon>Pentapetalae</taxon>
        <taxon>rosids</taxon>
        <taxon>malvids</taxon>
        <taxon>Brassicales</taxon>
        <taxon>Brassicaceae</taxon>
        <taxon>Brassiceae</taxon>
        <taxon>Brassica</taxon>
    </lineage>
</organism>
<reference evidence="2 3" key="1">
    <citation type="journal article" date="2020" name="BMC Genomics">
        <title>Intraspecific diversification of the crop wild relative Brassica cretica Lam. using demographic model selection.</title>
        <authorList>
            <person name="Kioukis A."/>
            <person name="Michalopoulou V.A."/>
            <person name="Briers L."/>
            <person name="Pirintsos S."/>
            <person name="Studholme D.J."/>
            <person name="Pavlidis P."/>
            <person name="Sarris P.F."/>
        </authorList>
    </citation>
    <scope>NUCLEOTIDE SEQUENCE [LARGE SCALE GENOMIC DNA]</scope>
    <source>
        <strain evidence="3">cv. PFS-1207/04</strain>
    </source>
</reference>
<comment type="caution">
    <text evidence="2">The sequence shown here is derived from an EMBL/GenBank/DDBJ whole genome shotgun (WGS) entry which is preliminary data.</text>
</comment>
<feature type="region of interest" description="Disordered" evidence="1">
    <location>
        <begin position="1"/>
        <end position="23"/>
    </location>
</feature>
<evidence type="ECO:0000313" key="2">
    <source>
        <dbReference type="EMBL" id="KAF3497213.1"/>
    </source>
</evidence>
<proteinExistence type="predicted"/>